<evidence type="ECO:0000256" key="2">
    <source>
        <dbReference type="ARBA" id="ARBA00023027"/>
    </source>
</evidence>
<dbReference type="PRINTS" id="PR00084">
    <property type="entry name" value="MTLDHDRGNASE"/>
</dbReference>
<dbReference type="InterPro" id="IPR013118">
    <property type="entry name" value="Mannitol_DH_C"/>
</dbReference>
<dbReference type="GO" id="GO:0016616">
    <property type="term" value="F:oxidoreductase activity, acting on the CH-OH group of donors, NAD or NADP as acceptor"/>
    <property type="evidence" value="ECO:0007669"/>
    <property type="project" value="TreeGrafter"/>
</dbReference>
<proteinExistence type="predicted"/>
<evidence type="ECO:0000259" key="3">
    <source>
        <dbReference type="Pfam" id="PF01232"/>
    </source>
</evidence>
<dbReference type="Pfam" id="PF08125">
    <property type="entry name" value="Mannitol_dh_C"/>
    <property type="match status" value="1"/>
</dbReference>
<keyword evidence="1" id="KW-0560">Oxidoreductase</keyword>
<dbReference type="PROSITE" id="PS00974">
    <property type="entry name" value="MANNITOL_DHGENASE"/>
    <property type="match status" value="1"/>
</dbReference>
<dbReference type="Pfam" id="PF01232">
    <property type="entry name" value="Mannitol_dh"/>
    <property type="match status" value="1"/>
</dbReference>
<dbReference type="InterPro" id="IPR036291">
    <property type="entry name" value="NAD(P)-bd_dom_sf"/>
</dbReference>
<feature type="domain" description="Mannitol dehydrogenase N-terminal" evidence="3">
    <location>
        <begin position="20"/>
        <end position="263"/>
    </location>
</feature>
<reference evidence="5 6" key="1">
    <citation type="submission" date="2017-12" db="EMBL/GenBank/DDBJ databases">
        <authorList>
            <person name="Hurst M.R.H."/>
        </authorList>
    </citation>
    <scope>NUCLEOTIDE SEQUENCE [LARGE SCALE GENOMIC DNA]</scope>
    <source>
        <strain evidence="5 6">SY-3-19</strain>
    </source>
</reference>
<dbReference type="InterPro" id="IPR050988">
    <property type="entry name" value="Mannitol_DH/Oxidoreductase"/>
</dbReference>
<dbReference type="InterPro" id="IPR023027">
    <property type="entry name" value="Mannitol_DH_CS"/>
</dbReference>
<dbReference type="Gene3D" id="3.40.50.720">
    <property type="entry name" value="NAD(P)-binding Rossmann-like Domain"/>
    <property type="match status" value="1"/>
</dbReference>
<dbReference type="InterPro" id="IPR000669">
    <property type="entry name" value="Mannitol_DH"/>
</dbReference>
<dbReference type="Gene3D" id="1.10.1040.10">
    <property type="entry name" value="N-(1-d-carboxylethyl)-l-norvaline Dehydrogenase, domain 2"/>
    <property type="match status" value="1"/>
</dbReference>
<dbReference type="SUPFAM" id="SSF48179">
    <property type="entry name" value="6-phosphogluconate dehydrogenase C-terminal domain-like"/>
    <property type="match status" value="1"/>
</dbReference>
<dbReference type="InterPro" id="IPR013328">
    <property type="entry name" value="6PGD_dom2"/>
</dbReference>
<accession>A0A2S7KBD5</accession>
<feature type="domain" description="Mannitol dehydrogenase C-terminal" evidence="4">
    <location>
        <begin position="272"/>
        <end position="462"/>
    </location>
</feature>
<protein>
    <submittedName>
        <fullName evidence="5">Mannitol dehydrogenase</fullName>
    </submittedName>
</protein>
<dbReference type="InterPro" id="IPR013131">
    <property type="entry name" value="Mannitol_DH_N"/>
</dbReference>
<dbReference type="Proteomes" id="UP000239504">
    <property type="component" value="Unassembled WGS sequence"/>
</dbReference>
<dbReference type="GO" id="GO:0019594">
    <property type="term" value="P:mannitol metabolic process"/>
    <property type="evidence" value="ECO:0007669"/>
    <property type="project" value="InterPro"/>
</dbReference>
<dbReference type="OrthoDB" id="271711at2"/>
<name>A0A2S7KBD5_9PROT</name>
<dbReference type="PANTHER" id="PTHR43362">
    <property type="entry name" value="MANNITOL DEHYDROGENASE DSF1-RELATED"/>
    <property type="match status" value="1"/>
</dbReference>
<dbReference type="InterPro" id="IPR008927">
    <property type="entry name" value="6-PGluconate_DH-like_C_sf"/>
</dbReference>
<comment type="caution">
    <text evidence="5">The sequence shown here is derived from an EMBL/GenBank/DDBJ whole genome shotgun (WGS) entry which is preliminary data.</text>
</comment>
<evidence type="ECO:0000313" key="5">
    <source>
        <dbReference type="EMBL" id="PQA89768.1"/>
    </source>
</evidence>
<sequence>MSGDVTRPAFDRAAAAIGQVHLGAGAFFKAHLAPYTQTAIEEAGGDWAVCGASLRSPDARDALEPQDNLFTVTEKDGDSAQTSLMTILKDMHVAPENPAALIGAIADPAIKIVTATITEKGYCLNPASSGLDFDHPDVKHDLENPAAPKTAIGLLAAAIHKRVAARAPLTVLSCDNLPGNGALFKNAVRDFIMEADPGATAALDEFVRFPSSMVDRITPATTDEDRREVMTRTGLFDAAAVVTEPFTQWVIEDDFVAERPQWEAGGALLAADVAPYETAKLRLLNGAHSAIAYLGYLMGCETVSDAMARPDVAAFVRALQEDEIAPTVPAPANMPLGPYIEDLAQRFRNPALKHRTWQIAMDGSQKLPQRWVKTIRAQLENSGPLNRLSLAVAAWTQYVTGVDERGTPIDVRDPMATRLKRIGAEAGGDPAEQARAFLSIREIFGTDLIQSARFTQTLENAIALLRGEGAEAAVKKVNRENAG</sequence>
<evidence type="ECO:0000256" key="1">
    <source>
        <dbReference type="ARBA" id="ARBA00023002"/>
    </source>
</evidence>
<gene>
    <name evidence="5" type="ORF">CW354_01125</name>
</gene>
<evidence type="ECO:0000259" key="4">
    <source>
        <dbReference type="Pfam" id="PF08125"/>
    </source>
</evidence>
<dbReference type="SUPFAM" id="SSF51735">
    <property type="entry name" value="NAD(P)-binding Rossmann-fold domains"/>
    <property type="match status" value="1"/>
</dbReference>
<evidence type="ECO:0000313" key="6">
    <source>
        <dbReference type="Proteomes" id="UP000239504"/>
    </source>
</evidence>
<dbReference type="AlphaFoldDB" id="A0A2S7KBD5"/>
<dbReference type="EMBL" id="PJCH01000001">
    <property type="protein sequence ID" value="PQA89768.1"/>
    <property type="molecule type" value="Genomic_DNA"/>
</dbReference>
<organism evidence="5 6">
    <name type="scientific">Hyphococcus luteus</name>
    <dbReference type="NCBI Taxonomy" id="2058213"/>
    <lineage>
        <taxon>Bacteria</taxon>
        <taxon>Pseudomonadati</taxon>
        <taxon>Pseudomonadota</taxon>
        <taxon>Alphaproteobacteria</taxon>
        <taxon>Parvularculales</taxon>
        <taxon>Parvularculaceae</taxon>
        <taxon>Hyphococcus</taxon>
    </lineage>
</organism>
<keyword evidence="6" id="KW-1185">Reference proteome</keyword>
<keyword evidence="2" id="KW-0520">NAD</keyword>
<dbReference type="PANTHER" id="PTHR43362:SF1">
    <property type="entry name" value="MANNITOL DEHYDROGENASE 2-RELATED"/>
    <property type="match status" value="1"/>
</dbReference>